<evidence type="ECO:0000313" key="2">
    <source>
        <dbReference type="Proteomes" id="UP000886520"/>
    </source>
</evidence>
<reference evidence="1" key="1">
    <citation type="submission" date="2021-01" db="EMBL/GenBank/DDBJ databases">
        <title>Adiantum capillus-veneris genome.</title>
        <authorList>
            <person name="Fang Y."/>
            <person name="Liao Q."/>
        </authorList>
    </citation>
    <scope>NUCLEOTIDE SEQUENCE</scope>
    <source>
        <strain evidence="1">H3</strain>
        <tissue evidence="1">Leaf</tissue>
    </source>
</reference>
<protein>
    <submittedName>
        <fullName evidence="1">Uncharacterized protein</fullName>
    </submittedName>
</protein>
<sequence>MYWARVTQLSKQLGCKWQGIAAFCFSLPPPQLHVAIRAGVDAYRQEQLEFASRDAARASWICPVWEPGDRTSCCLLLHGTIECKMPALDVIDEGA</sequence>
<name>A0A9D4ZE21_ADICA</name>
<dbReference type="AlphaFoldDB" id="A0A9D4ZE21"/>
<dbReference type="EMBL" id="JABFUD020000014">
    <property type="protein sequence ID" value="KAI5069985.1"/>
    <property type="molecule type" value="Genomic_DNA"/>
</dbReference>
<evidence type="ECO:0000313" key="1">
    <source>
        <dbReference type="EMBL" id="KAI5069985.1"/>
    </source>
</evidence>
<organism evidence="1 2">
    <name type="scientific">Adiantum capillus-veneris</name>
    <name type="common">Maidenhair fern</name>
    <dbReference type="NCBI Taxonomy" id="13818"/>
    <lineage>
        <taxon>Eukaryota</taxon>
        <taxon>Viridiplantae</taxon>
        <taxon>Streptophyta</taxon>
        <taxon>Embryophyta</taxon>
        <taxon>Tracheophyta</taxon>
        <taxon>Polypodiopsida</taxon>
        <taxon>Polypodiidae</taxon>
        <taxon>Polypodiales</taxon>
        <taxon>Pteridineae</taxon>
        <taxon>Pteridaceae</taxon>
        <taxon>Vittarioideae</taxon>
        <taxon>Adiantum</taxon>
    </lineage>
</organism>
<accession>A0A9D4ZE21</accession>
<keyword evidence="2" id="KW-1185">Reference proteome</keyword>
<dbReference type="Proteomes" id="UP000886520">
    <property type="component" value="Chromosome 14"/>
</dbReference>
<proteinExistence type="predicted"/>
<comment type="caution">
    <text evidence="1">The sequence shown here is derived from an EMBL/GenBank/DDBJ whole genome shotgun (WGS) entry which is preliminary data.</text>
</comment>
<gene>
    <name evidence="1" type="ORF">GOP47_0014328</name>
</gene>